<dbReference type="InterPro" id="IPR039422">
    <property type="entry name" value="MarR/SlyA-like"/>
</dbReference>
<protein>
    <submittedName>
        <fullName evidence="3">DNA-binding MarR family transcriptional regulator</fullName>
    </submittedName>
</protein>
<dbReference type="SUPFAM" id="SSF46785">
    <property type="entry name" value="Winged helix' DNA-binding domain"/>
    <property type="match status" value="1"/>
</dbReference>
<evidence type="ECO:0000313" key="4">
    <source>
        <dbReference type="Proteomes" id="UP000562352"/>
    </source>
</evidence>
<accession>A0A841D875</accession>
<sequence>MTARPPSTGPAATGAPAGPAAMDAWRSHTVVHARLAAHLARELARATGLSEADHQILDALLDAPQGRMRALELRWTLQWEKSRLSHQAARMSARGLLRRQACAEDARGWDIVLTAAGREAAERARRVREESVRALVLETLGAERLAHLAEAAALLSERLERAAEADPDCGAVRAALEADGIR</sequence>
<dbReference type="PANTHER" id="PTHR33164:SF99">
    <property type="entry name" value="MARR FAMILY REGULATORY PROTEIN"/>
    <property type="match status" value="1"/>
</dbReference>
<feature type="domain" description="HTH marR-type" evidence="2">
    <location>
        <begin position="21"/>
        <end position="164"/>
    </location>
</feature>
<dbReference type="EMBL" id="JACHJJ010000023">
    <property type="protein sequence ID" value="MBB5966411.1"/>
    <property type="molecule type" value="Genomic_DNA"/>
</dbReference>
<evidence type="ECO:0000259" key="2">
    <source>
        <dbReference type="PROSITE" id="PS50995"/>
    </source>
</evidence>
<gene>
    <name evidence="3" type="ORF">FHS22_005702</name>
</gene>
<dbReference type="SMART" id="SM00347">
    <property type="entry name" value="HTH_MARR"/>
    <property type="match status" value="1"/>
</dbReference>
<feature type="region of interest" description="Disordered" evidence="1">
    <location>
        <begin position="1"/>
        <end position="20"/>
    </location>
</feature>
<dbReference type="InterPro" id="IPR000835">
    <property type="entry name" value="HTH_MarR-typ"/>
</dbReference>
<dbReference type="InterPro" id="IPR036388">
    <property type="entry name" value="WH-like_DNA-bd_sf"/>
</dbReference>
<evidence type="ECO:0000256" key="1">
    <source>
        <dbReference type="SAM" id="MobiDB-lite"/>
    </source>
</evidence>
<dbReference type="PROSITE" id="PS50995">
    <property type="entry name" value="HTH_MARR_2"/>
    <property type="match status" value="1"/>
</dbReference>
<comment type="caution">
    <text evidence="3">The sequence shown here is derived from an EMBL/GenBank/DDBJ whole genome shotgun (WGS) entry which is preliminary data.</text>
</comment>
<dbReference type="GO" id="GO:0006950">
    <property type="term" value="P:response to stress"/>
    <property type="evidence" value="ECO:0007669"/>
    <property type="project" value="TreeGrafter"/>
</dbReference>
<dbReference type="RefSeq" id="WP_184946501.1">
    <property type="nucleotide sequence ID" value="NZ_BAAAWZ010000001.1"/>
</dbReference>
<organism evidence="3 4">
    <name type="scientific">Planomonospora venezuelensis</name>
    <dbReference type="NCBI Taxonomy" id="1999"/>
    <lineage>
        <taxon>Bacteria</taxon>
        <taxon>Bacillati</taxon>
        <taxon>Actinomycetota</taxon>
        <taxon>Actinomycetes</taxon>
        <taxon>Streptosporangiales</taxon>
        <taxon>Streptosporangiaceae</taxon>
        <taxon>Planomonospora</taxon>
    </lineage>
</organism>
<dbReference type="AlphaFoldDB" id="A0A841D875"/>
<dbReference type="Gene3D" id="1.10.10.10">
    <property type="entry name" value="Winged helix-like DNA-binding domain superfamily/Winged helix DNA-binding domain"/>
    <property type="match status" value="1"/>
</dbReference>
<keyword evidence="4" id="KW-1185">Reference proteome</keyword>
<proteinExistence type="predicted"/>
<reference evidence="3 4" key="1">
    <citation type="submission" date="2020-08" db="EMBL/GenBank/DDBJ databases">
        <title>Genomic Encyclopedia of Type Strains, Phase III (KMG-III): the genomes of soil and plant-associated and newly described type strains.</title>
        <authorList>
            <person name="Whitman W."/>
        </authorList>
    </citation>
    <scope>NUCLEOTIDE SEQUENCE [LARGE SCALE GENOMIC DNA]</scope>
    <source>
        <strain evidence="3 4">CECT 3303</strain>
    </source>
</reference>
<dbReference type="Proteomes" id="UP000562352">
    <property type="component" value="Unassembled WGS sequence"/>
</dbReference>
<keyword evidence="3" id="KW-0238">DNA-binding</keyword>
<name>A0A841D875_PLAVE</name>
<dbReference type="GO" id="GO:0003677">
    <property type="term" value="F:DNA binding"/>
    <property type="evidence" value="ECO:0007669"/>
    <property type="project" value="UniProtKB-KW"/>
</dbReference>
<dbReference type="PANTHER" id="PTHR33164">
    <property type="entry name" value="TRANSCRIPTIONAL REGULATOR, MARR FAMILY"/>
    <property type="match status" value="1"/>
</dbReference>
<dbReference type="GO" id="GO:0003700">
    <property type="term" value="F:DNA-binding transcription factor activity"/>
    <property type="evidence" value="ECO:0007669"/>
    <property type="project" value="InterPro"/>
</dbReference>
<evidence type="ECO:0000313" key="3">
    <source>
        <dbReference type="EMBL" id="MBB5966411.1"/>
    </source>
</evidence>
<dbReference type="InterPro" id="IPR036390">
    <property type="entry name" value="WH_DNA-bd_sf"/>
</dbReference>